<dbReference type="Proteomes" id="UP000325315">
    <property type="component" value="Unassembled WGS sequence"/>
</dbReference>
<sequence>MNTKVSFTAIAPPIFYGSNYQGWAARMEAYFEAIDVWEAVEQKYEVPPLPNNRMVAQMSNLKFYILENNDLENNQRDLGFLKAREYSDRLLGIVNNVRLLGTNLSDSRIGEKTLVIIFERFETIISSLENMKVPSTITLAKLLNAL</sequence>
<keyword evidence="3" id="KW-1185">Reference proteome</keyword>
<dbReference type="PANTHER" id="PTHR35317">
    <property type="entry name" value="OS04G0629600 PROTEIN"/>
    <property type="match status" value="1"/>
</dbReference>
<evidence type="ECO:0000313" key="3">
    <source>
        <dbReference type="Proteomes" id="UP000325315"/>
    </source>
</evidence>
<feature type="domain" description="DUF4219" evidence="1">
    <location>
        <begin position="17"/>
        <end position="41"/>
    </location>
</feature>
<dbReference type="OrthoDB" id="1002361at2759"/>
<organism evidence="2 3">
    <name type="scientific">Gossypium australe</name>
    <dbReference type="NCBI Taxonomy" id="47621"/>
    <lineage>
        <taxon>Eukaryota</taxon>
        <taxon>Viridiplantae</taxon>
        <taxon>Streptophyta</taxon>
        <taxon>Embryophyta</taxon>
        <taxon>Tracheophyta</taxon>
        <taxon>Spermatophyta</taxon>
        <taxon>Magnoliopsida</taxon>
        <taxon>eudicotyledons</taxon>
        <taxon>Gunneridae</taxon>
        <taxon>Pentapetalae</taxon>
        <taxon>rosids</taxon>
        <taxon>malvids</taxon>
        <taxon>Malvales</taxon>
        <taxon>Malvaceae</taxon>
        <taxon>Malvoideae</taxon>
        <taxon>Gossypium</taxon>
    </lineage>
</organism>
<comment type="caution">
    <text evidence="2">The sequence shown here is derived from an EMBL/GenBank/DDBJ whole genome shotgun (WGS) entry which is preliminary data.</text>
</comment>
<dbReference type="PANTHER" id="PTHR35317:SF11">
    <property type="entry name" value="CCHC-TYPE DOMAIN-CONTAINING PROTEIN"/>
    <property type="match status" value="1"/>
</dbReference>
<evidence type="ECO:0000313" key="2">
    <source>
        <dbReference type="EMBL" id="KAA3473840.1"/>
    </source>
</evidence>
<protein>
    <submittedName>
        <fullName evidence="2">4-coumarate--CoA ligase 2-like</fullName>
    </submittedName>
</protein>
<dbReference type="GO" id="GO:0016874">
    <property type="term" value="F:ligase activity"/>
    <property type="evidence" value="ECO:0007669"/>
    <property type="project" value="UniProtKB-KW"/>
</dbReference>
<dbReference type="AlphaFoldDB" id="A0A5B6VX38"/>
<dbReference type="Pfam" id="PF13961">
    <property type="entry name" value="DUF4219"/>
    <property type="match status" value="1"/>
</dbReference>
<keyword evidence="2" id="KW-0436">Ligase</keyword>
<evidence type="ECO:0000259" key="1">
    <source>
        <dbReference type="Pfam" id="PF13961"/>
    </source>
</evidence>
<name>A0A5B6VX38_9ROSI</name>
<proteinExistence type="predicted"/>
<accession>A0A5B6VX38</accession>
<dbReference type="EMBL" id="SMMG02000005">
    <property type="protein sequence ID" value="KAA3473840.1"/>
    <property type="molecule type" value="Genomic_DNA"/>
</dbReference>
<reference evidence="3" key="1">
    <citation type="journal article" date="2019" name="Plant Biotechnol. J.">
        <title>Genome sequencing of the Australian wild diploid species Gossypium australe highlights disease resistance and delayed gland morphogenesis.</title>
        <authorList>
            <person name="Cai Y."/>
            <person name="Cai X."/>
            <person name="Wang Q."/>
            <person name="Wang P."/>
            <person name="Zhang Y."/>
            <person name="Cai C."/>
            <person name="Xu Y."/>
            <person name="Wang K."/>
            <person name="Zhou Z."/>
            <person name="Wang C."/>
            <person name="Geng S."/>
            <person name="Li B."/>
            <person name="Dong Q."/>
            <person name="Hou Y."/>
            <person name="Wang H."/>
            <person name="Ai P."/>
            <person name="Liu Z."/>
            <person name="Yi F."/>
            <person name="Sun M."/>
            <person name="An G."/>
            <person name="Cheng J."/>
            <person name="Zhang Y."/>
            <person name="Shi Q."/>
            <person name="Xie Y."/>
            <person name="Shi X."/>
            <person name="Chang Y."/>
            <person name="Huang F."/>
            <person name="Chen Y."/>
            <person name="Hong S."/>
            <person name="Mi L."/>
            <person name="Sun Q."/>
            <person name="Zhang L."/>
            <person name="Zhou B."/>
            <person name="Peng R."/>
            <person name="Zhang X."/>
            <person name="Liu F."/>
        </authorList>
    </citation>
    <scope>NUCLEOTIDE SEQUENCE [LARGE SCALE GENOMIC DNA]</scope>
    <source>
        <strain evidence="3">cv. PA1801</strain>
    </source>
</reference>
<dbReference type="InterPro" id="IPR025314">
    <property type="entry name" value="DUF4219"/>
</dbReference>
<gene>
    <name evidence="2" type="ORF">EPI10_024187</name>
</gene>